<dbReference type="OrthoDB" id="332706at2"/>
<keyword evidence="4" id="KW-1185">Reference proteome</keyword>
<evidence type="ECO:0000256" key="2">
    <source>
        <dbReference type="SAM" id="SignalP"/>
    </source>
</evidence>
<evidence type="ECO:0000313" key="4">
    <source>
        <dbReference type="Proteomes" id="UP000236884"/>
    </source>
</evidence>
<dbReference type="KEGG" id="vgo:GJW-30_1_01522"/>
<protein>
    <submittedName>
        <fullName evidence="3">Alpha/beta hydrolase family protein</fullName>
    </submittedName>
</protein>
<dbReference type="PANTHER" id="PTHR35560:SF3">
    <property type="entry name" value="PEPTIDASE S9 PROLYL OLIGOPEPTIDASE CATALYTIC DOMAIN-CONTAINING PROTEIN"/>
    <property type="match status" value="1"/>
</dbReference>
<reference evidence="3 4" key="1">
    <citation type="submission" date="2015-08" db="EMBL/GenBank/DDBJ databases">
        <title>Investigation of the bacterial diversity of lava forest soil.</title>
        <authorList>
            <person name="Lee J.S."/>
        </authorList>
    </citation>
    <scope>NUCLEOTIDE SEQUENCE [LARGE SCALE GENOMIC DNA]</scope>
    <source>
        <strain evidence="3 4">GJW-30</strain>
    </source>
</reference>
<dbReference type="Proteomes" id="UP000236884">
    <property type="component" value="Chromosome"/>
</dbReference>
<proteinExistence type="predicted"/>
<dbReference type="EMBL" id="AP014946">
    <property type="protein sequence ID" value="BAT58994.1"/>
    <property type="molecule type" value="Genomic_DNA"/>
</dbReference>
<accession>A0A0S3PSW5</accession>
<dbReference type="PANTHER" id="PTHR35560">
    <property type="entry name" value="BLL0132 PROTEIN"/>
    <property type="match status" value="1"/>
</dbReference>
<dbReference type="GO" id="GO:0016787">
    <property type="term" value="F:hydrolase activity"/>
    <property type="evidence" value="ECO:0007669"/>
    <property type="project" value="UniProtKB-KW"/>
</dbReference>
<gene>
    <name evidence="3" type="ORF">GJW-30_1_01522</name>
</gene>
<sequence>MLRTVIAALLGLAGWTASAFAQPIPPGDSQQNVNFGRQVLRVFTYRPNCQNPQLLVVFHGLNRNAENYRKSAQPLGDQLCMIVIAPEFDKERFSSSAYQRGGIVQKRRVMPYNDWTVQYVPAIIRWARTVEQRLLDAYLIGHSGGGQFLSRVAAFMPNDARRIVIANPGTHVFPNMAEAPFGFGGVYPPGQEEGHIRRYLAAPVTIFLGEEDTGDENRNDSDDATAQGGTRLERGRNAFAAGQALARQRGWAFNWRIVELAGVGHSGRKMFSSREALDALRP</sequence>
<feature type="signal peptide" evidence="2">
    <location>
        <begin position="1"/>
        <end position="21"/>
    </location>
</feature>
<feature type="chain" id="PRO_5006615712" evidence="2">
    <location>
        <begin position="22"/>
        <end position="282"/>
    </location>
</feature>
<organism evidence="3 4">
    <name type="scientific">Variibacter gotjawalensis</name>
    <dbReference type="NCBI Taxonomy" id="1333996"/>
    <lineage>
        <taxon>Bacteria</taxon>
        <taxon>Pseudomonadati</taxon>
        <taxon>Pseudomonadota</taxon>
        <taxon>Alphaproteobacteria</taxon>
        <taxon>Hyphomicrobiales</taxon>
        <taxon>Nitrobacteraceae</taxon>
        <taxon>Variibacter</taxon>
    </lineage>
</organism>
<dbReference type="Gene3D" id="3.40.50.1820">
    <property type="entry name" value="alpha/beta hydrolase"/>
    <property type="match status" value="1"/>
</dbReference>
<dbReference type="InterPro" id="IPR029058">
    <property type="entry name" value="AB_hydrolase_fold"/>
</dbReference>
<dbReference type="AlphaFoldDB" id="A0A0S3PSW5"/>
<dbReference type="SUPFAM" id="SSF53474">
    <property type="entry name" value="alpha/beta-Hydrolases"/>
    <property type="match status" value="1"/>
</dbReference>
<evidence type="ECO:0000313" key="3">
    <source>
        <dbReference type="EMBL" id="BAT58994.1"/>
    </source>
</evidence>
<feature type="region of interest" description="Disordered" evidence="1">
    <location>
        <begin position="211"/>
        <end position="233"/>
    </location>
</feature>
<dbReference type="RefSeq" id="WP_096353760.1">
    <property type="nucleotide sequence ID" value="NZ_AP014946.1"/>
</dbReference>
<evidence type="ECO:0000256" key="1">
    <source>
        <dbReference type="SAM" id="MobiDB-lite"/>
    </source>
</evidence>
<keyword evidence="3" id="KW-0378">Hydrolase</keyword>
<name>A0A0S3PSW5_9BRAD</name>
<keyword evidence="2" id="KW-0732">Signal</keyword>